<evidence type="ECO:0000256" key="1">
    <source>
        <dbReference type="ARBA" id="ARBA00008675"/>
    </source>
</evidence>
<reference evidence="14" key="1">
    <citation type="submission" date="2022-10" db="EMBL/GenBank/DDBJ databases">
        <title>The WGS of Solirubrobacter ginsenosidimutans DSM 21036.</title>
        <authorList>
            <person name="Jiang Z."/>
        </authorList>
    </citation>
    <scope>NUCLEOTIDE SEQUENCE</scope>
    <source>
        <strain evidence="14">DSM 21036</strain>
    </source>
</reference>
<dbReference type="Pfam" id="PF02861">
    <property type="entry name" value="Clp_N"/>
    <property type="match status" value="1"/>
</dbReference>
<dbReference type="Pfam" id="PF17871">
    <property type="entry name" value="AAA_lid_9"/>
    <property type="match status" value="1"/>
</dbReference>
<dbReference type="GO" id="GO:0006508">
    <property type="term" value="P:proteolysis"/>
    <property type="evidence" value="ECO:0007669"/>
    <property type="project" value="UniProtKB-KW"/>
</dbReference>
<dbReference type="InterPro" id="IPR041546">
    <property type="entry name" value="ClpA/ClpB_AAA_lid"/>
</dbReference>
<dbReference type="InterPro" id="IPR036628">
    <property type="entry name" value="Clp_N_dom_sf"/>
</dbReference>
<comment type="caution">
    <text evidence="14">The sequence shown here is derived from an EMBL/GenBank/DDBJ whole genome shotgun (WGS) entry which is preliminary data.</text>
</comment>
<feature type="non-terminal residue" evidence="14">
    <location>
        <position position="1"/>
    </location>
</feature>
<dbReference type="InterPro" id="IPR018368">
    <property type="entry name" value="ClpA/B_CS1"/>
</dbReference>
<accession>A0A9X3N2X7</accession>
<dbReference type="SMART" id="SM01086">
    <property type="entry name" value="ClpB_D2-small"/>
    <property type="match status" value="1"/>
</dbReference>
<dbReference type="FunFam" id="3.40.50.300:FF:000025">
    <property type="entry name" value="ATP-dependent Clp protease subunit"/>
    <property type="match status" value="1"/>
</dbReference>
<keyword evidence="7 10" id="KW-0143">Chaperone</keyword>
<evidence type="ECO:0000256" key="10">
    <source>
        <dbReference type="RuleBase" id="RU004432"/>
    </source>
</evidence>
<keyword evidence="3 10" id="KW-0547">Nucleotide-binding</keyword>
<evidence type="ECO:0000256" key="7">
    <source>
        <dbReference type="ARBA" id="ARBA00023186"/>
    </source>
</evidence>
<evidence type="ECO:0000256" key="6">
    <source>
        <dbReference type="ARBA" id="ARBA00023054"/>
    </source>
</evidence>
<dbReference type="InterPro" id="IPR050130">
    <property type="entry name" value="ClpA_ClpB"/>
</dbReference>
<evidence type="ECO:0000259" key="13">
    <source>
        <dbReference type="PROSITE" id="PS51903"/>
    </source>
</evidence>
<keyword evidence="14" id="KW-0645">Protease</keyword>
<dbReference type="PANTHER" id="PTHR11638">
    <property type="entry name" value="ATP-DEPENDENT CLP PROTEASE"/>
    <property type="match status" value="1"/>
</dbReference>
<feature type="region of interest" description="Disordered" evidence="11">
    <location>
        <begin position="133"/>
        <end position="157"/>
    </location>
</feature>
<evidence type="ECO:0000256" key="3">
    <source>
        <dbReference type="ARBA" id="ARBA00022741"/>
    </source>
</evidence>
<dbReference type="GO" id="GO:0008233">
    <property type="term" value="F:peptidase activity"/>
    <property type="evidence" value="ECO:0007669"/>
    <property type="project" value="UniProtKB-KW"/>
</dbReference>
<evidence type="ECO:0000256" key="8">
    <source>
        <dbReference type="ARBA" id="ARBA00026057"/>
    </source>
</evidence>
<dbReference type="Pfam" id="PF07724">
    <property type="entry name" value="AAA_2"/>
    <property type="match status" value="1"/>
</dbReference>
<dbReference type="InterPro" id="IPR019489">
    <property type="entry name" value="Clp_ATPase_C"/>
</dbReference>
<keyword evidence="14" id="KW-0378">Hydrolase</keyword>
<keyword evidence="2 9" id="KW-0677">Repeat</keyword>
<dbReference type="InterPro" id="IPR027417">
    <property type="entry name" value="P-loop_NTPase"/>
</dbReference>
<dbReference type="Gene3D" id="1.10.1780.10">
    <property type="entry name" value="Clp, N-terminal domain"/>
    <property type="match status" value="1"/>
</dbReference>
<evidence type="ECO:0000313" key="14">
    <source>
        <dbReference type="EMBL" id="MDA0167410.1"/>
    </source>
</evidence>
<dbReference type="InterPro" id="IPR001943">
    <property type="entry name" value="UVR_dom"/>
</dbReference>
<dbReference type="Gene3D" id="1.10.8.60">
    <property type="match status" value="2"/>
</dbReference>
<evidence type="ECO:0000256" key="2">
    <source>
        <dbReference type="ARBA" id="ARBA00022737"/>
    </source>
</evidence>
<feature type="region of interest" description="Disordered" evidence="11">
    <location>
        <begin position="441"/>
        <end position="474"/>
    </location>
</feature>
<dbReference type="GO" id="GO:0005737">
    <property type="term" value="C:cytoplasm"/>
    <property type="evidence" value="ECO:0007669"/>
    <property type="project" value="TreeGrafter"/>
</dbReference>
<keyword evidence="6" id="KW-0175">Coiled coil</keyword>
<protein>
    <submittedName>
        <fullName evidence="14">ATP-dependent Clp protease ATP-binding subunit</fullName>
    </submittedName>
</protein>
<proteinExistence type="inferred from homology"/>
<dbReference type="FunFam" id="3.40.50.300:FF:000010">
    <property type="entry name" value="Chaperone clpB 1, putative"/>
    <property type="match status" value="1"/>
</dbReference>
<dbReference type="SMART" id="SM00382">
    <property type="entry name" value="AAA"/>
    <property type="match status" value="2"/>
</dbReference>
<dbReference type="Gene3D" id="4.10.860.10">
    <property type="entry name" value="UVR domain"/>
    <property type="match status" value="1"/>
</dbReference>
<evidence type="ECO:0000313" key="15">
    <source>
        <dbReference type="Proteomes" id="UP001149140"/>
    </source>
</evidence>
<feature type="compositionally biased region" description="Low complexity" evidence="11">
    <location>
        <begin position="141"/>
        <end position="153"/>
    </location>
</feature>
<dbReference type="Pfam" id="PF10431">
    <property type="entry name" value="ClpB_D2-small"/>
    <property type="match status" value="1"/>
</dbReference>
<dbReference type="SUPFAM" id="SSF52540">
    <property type="entry name" value="P-loop containing nucleoside triphosphate hydrolases"/>
    <property type="match status" value="2"/>
</dbReference>
<dbReference type="InterPro" id="IPR028299">
    <property type="entry name" value="ClpA/B_CS2"/>
</dbReference>
<dbReference type="SUPFAM" id="SSF81923">
    <property type="entry name" value="Double Clp-N motif"/>
    <property type="match status" value="1"/>
</dbReference>
<dbReference type="PROSITE" id="PS50151">
    <property type="entry name" value="UVR"/>
    <property type="match status" value="1"/>
</dbReference>
<name>A0A9X3N2X7_9ACTN</name>
<dbReference type="InterPro" id="IPR001270">
    <property type="entry name" value="ClpA/B"/>
</dbReference>
<dbReference type="PROSITE" id="PS00871">
    <property type="entry name" value="CLPAB_2"/>
    <property type="match status" value="1"/>
</dbReference>
<dbReference type="InterPro" id="IPR004176">
    <property type="entry name" value="Clp_R_N"/>
</dbReference>
<organism evidence="14 15">
    <name type="scientific">Solirubrobacter ginsenosidimutans</name>
    <dbReference type="NCBI Taxonomy" id="490573"/>
    <lineage>
        <taxon>Bacteria</taxon>
        <taxon>Bacillati</taxon>
        <taxon>Actinomycetota</taxon>
        <taxon>Thermoleophilia</taxon>
        <taxon>Solirubrobacterales</taxon>
        <taxon>Solirubrobacteraceae</taxon>
        <taxon>Solirubrobacter</taxon>
    </lineage>
</organism>
<dbReference type="InterPro" id="IPR003959">
    <property type="entry name" value="ATPase_AAA_core"/>
</dbReference>
<dbReference type="Gene3D" id="3.40.50.300">
    <property type="entry name" value="P-loop containing nucleotide triphosphate hydrolases"/>
    <property type="match status" value="2"/>
</dbReference>
<dbReference type="PRINTS" id="PR00300">
    <property type="entry name" value="CLPPROTEASEA"/>
</dbReference>
<dbReference type="RefSeq" id="WP_270046718.1">
    <property type="nucleotide sequence ID" value="NZ_JAPDOD010000118.1"/>
</dbReference>
<evidence type="ECO:0000256" key="11">
    <source>
        <dbReference type="SAM" id="MobiDB-lite"/>
    </source>
</evidence>
<gene>
    <name evidence="14" type="ORF">OM076_44535</name>
</gene>
<keyword evidence="5" id="KW-0346">Stress response</keyword>
<evidence type="ECO:0000256" key="5">
    <source>
        <dbReference type="ARBA" id="ARBA00023016"/>
    </source>
</evidence>
<dbReference type="GO" id="GO:0005524">
    <property type="term" value="F:ATP binding"/>
    <property type="evidence" value="ECO:0007669"/>
    <property type="project" value="UniProtKB-KW"/>
</dbReference>
<evidence type="ECO:0000256" key="4">
    <source>
        <dbReference type="ARBA" id="ARBA00022840"/>
    </source>
</evidence>
<dbReference type="EMBL" id="JAPDOD010000118">
    <property type="protein sequence ID" value="MDA0167410.1"/>
    <property type="molecule type" value="Genomic_DNA"/>
</dbReference>
<dbReference type="GO" id="GO:0016887">
    <property type="term" value="F:ATP hydrolysis activity"/>
    <property type="evidence" value="ECO:0007669"/>
    <property type="project" value="InterPro"/>
</dbReference>
<dbReference type="GO" id="GO:0034605">
    <property type="term" value="P:cellular response to heat"/>
    <property type="evidence" value="ECO:0007669"/>
    <property type="project" value="TreeGrafter"/>
</dbReference>
<feature type="non-terminal residue" evidence="14">
    <location>
        <position position="798"/>
    </location>
</feature>
<dbReference type="InterPro" id="IPR003593">
    <property type="entry name" value="AAA+_ATPase"/>
</dbReference>
<dbReference type="FunFam" id="1.10.8.60:FF:000011">
    <property type="entry name" value="ATP-dependent Clp protease ATP-binding subunit"/>
    <property type="match status" value="1"/>
</dbReference>
<feature type="compositionally biased region" description="Basic and acidic residues" evidence="11">
    <location>
        <begin position="441"/>
        <end position="459"/>
    </location>
</feature>
<dbReference type="PANTHER" id="PTHR11638:SF18">
    <property type="entry name" value="HEAT SHOCK PROTEIN 104"/>
    <property type="match status" value="1"/>
</dbReference>
<dbReference type="AlphaFoldDB" id="A0A9X3N2X7"/>
<keyword evidence="15" id="KW-1185">Reference proteome</keyword>
<sequence length="798" mass="88981">RQVVVLAQEEARTLKHNYIGTEHILLGLLREEEGLAARVLESLDITVERVRAQVVRIVGSGEEVTSGQIPFTPRAKKVLELALREALSLGHNYIGTEHILLGLVRENEGVAARILLDFDADSEKIRNEVIRMLSGPGGRRQGSTGQGQAAPGGAAAGEKKSSKLLDQFGRNLTKLAADGKLDPVVGRETEIERIMQILSRRTKNNPVLVGEPGVGKTAVVEGLAQRITNGDVPELLKNKQIYTLDLAALVAGSKYRGEFEERLKKVMKEITQRGDIILFIDELHNLVGAGAAEGAIDAASILKPALARGELQTVGATTLDEYRKYLERDSALERRFQKITVDQPSLEECVQILKGLRDRYEAHHKVNITDEALEAAAELADRYISDRFLPDKAIDLIDEAASRMRIKSMSSPPVYRELEEEIETTRRDKEAAIENQEFEKAAHLRDRERQLTNKKRDLEDAWESGEGGERPSIGEEEIADIVSMWTGIPVFKLTEAETQKLMRMEDELHKRVIGQHQAIEVVAKAIRRSRAGLKDPKRPTGSFIFLGPSGVGKTELARTLAEFLFGDEEAMVRIDMSEYMEKHAVSRLVGSPPGYVGYDEGGQLTEAVRRKPYSVLLLDEIEKAHPDVFNILLQILEDGRLTDSQGRTVDFRHAIVIMTSNIGASEIARNTPLGFAVSDDETGVSYDDMKGRIMGELKKVFRPEFLNRIDDVIVFHKLTKDEIKTIVELLLRRIRTSLAERDLQLELTEGAEDLLVEKGWDPAMGARPLRRAIQRYIEDPLADFVLRSELTPGATVMV</sequence>
<comment type="subunit">
    <text evidence="8">Homohexamer. The oligomerization is ATP-dependent.</text>
</comment>
<dbReference type="PROSITE" id="PS51903">
    <property type="entry name" value="CLP_R"/>
    <property type="match status" value="1"/>
</dbReference>
<evidence type="ECO:0000259" key="12">
    <source>
        <dbReference type="PROSITE" id="PS50151"/>
    </source>
</evidence>
<dbReference type="Pfam" id="PF00004">
    <property type="entry name" value="AAA"/>
    <property type="match status" value="1"/>
</dbReference>
<dbReference type="CDD" id="cd19499">
    <property type="entry name" value="RecA-like_ClpB_Hsp104-like"/>
    <property type="match status" value="1"/>
</dbReference>
<comment type="similarity">
    <text evidence="1 10">Belongs to the ClpA/ClpB family.</text>
</comment>
<dbReference type="Proteomes" id="UP001149140">
    <property type="component" value="Unassembled WGS sequence"/>
</dbReference>
<feature type="domain" description="Clp R" evidence="13">
    <location>
        <begin position="1"/>
        <end position="135"/>
    </location>
</feature>
<dbReference type="CDD" id="cd00009">
    <property type="entry name" value="AAA"/>
    <property type="match status" value="1"/>
</dbReference>
<dbReference type="PROSITE" id="PS00870">
    <property type="entry name" value="CLPAB_1"/>
    <property type="match status" value="1"/>
</dbReference>
<evidence type="ECO:0000256" key="9">
    <source>
        <dbReference type="PROSITE-ProRule" id="PRU01251"/>
    </source>
</evidence>
<keyword evidence="4 10" id="KW-0067">ATP-binding</keyword>
<feature type="domain" description="UVR" evidence="12">
    <location>
        <begin position="419"/>
        <end position="454"/>
    </location>
</feature>